<dbReference type="Pfam" id="PF03358">
    <property type="entry name" value="FMN_red"/>
    <property type="match status" value="1"/>
</dbReference>
<accession>A0A2P8DIV2</accession>
<evidence type="ECO:0000259" key="2">
    <source>
        <dbReference type="Pfam" id="PF03358"/>
    </source>
</evidence>
<feature type="domain" description="NADPH-dependent FMN reductase-like" evidence="2">
    <location>
        <begin position="63"/>
        <end position="167"/>
    </location>
</feature>
<dbReference type="InterPro" id="IPR005025">
    <property type="entry name" value="FMN_Rdtase-like_dom"/>
</dbReference>
<dbReference type="Proteomes" id="UP000240542">
    <property type="component" value="Unassembled WGS sequence"/>
</dbReference>
<dbReference type="RefSeq" id="WP_106583547.1">
    <property type="nucleotide sequence ID" value="NZ_PYGA01000009.1"/>
</dbReference>
<feature type="region of interest" description="Disordered" evidence="1">
    <location>
        <begin position="1"/>
        <end position="26"/>
    </location>
</feature>
<dbReference type="GO" id="GO:0016491">
    <property type="term" value="F:oxidoreductase activity"/>
    <property type="evidence" value="ECO:0007669"/>
    <property type="project" value="InterPro"/>
</dbReference>
<gene>
    <name evidence="3" type="ORF">CLV63_109157</name>
</gene>
<protein>
    <submittedName>
        <fullName evidence="3">FMN reductase</fullName>
    </submittedName>
</protein>
<keyword evidence="4" id="KW-1185">Reference proteome</keyword>
<organism evidence="3 4">
    <name type="scientific">Murinocardiopsis flavida</name>
    <dbReference type="NCBI Taxonomy" id="645275"/>
    <lineage>
        <taxon>Bacteria</taxon>
        <taxon>Bacillati</taxon>
        <taxon>Actinomycetota</taxon>
        <taxon>Actinomycetes</taxon>
        <taxon>Streptosporangiales</taxon>
        <taxon>Nocardiopsidaceae</taxon>
        <taxon>Murinocardiopsis</taxon>
    </lineage>
</organism>
<dbReference type="AlphaFoldDB" id="A0A2P8DIV2"/>
<dbReference type="OrthoDB" id="1643408at2"/>
<proteinExistence type="predicted"/>
<dbReference type="InterPro" id="IPR029039">
    <property type="entry name" value="Flavoprotein-like_sf"/>
</dbReference>
<name>A0A2P8DIV2_9ACTN</name>
<dbReference type="Gene3D" id="3.40.50.360">
    <property type="match status" value="1"/>
</dbReference>
<evidence type="ECO:0000313" key="3">
    <source>
        <dbReference type="EMBL" id="PSK97153.1"/>
    </source>
</evidence>
<evidence type="ECO:0000313" key="4">
    <source>
        <dbReference type="Proteomes" id="UP000240542"/>
    </source>
</evidence>
<dbReference type="SUPFAM" id="SSF52218">
    <property type="entry name" value="Flavoproteins"/>
    <property type="match status" value="1"/>
</dbReference>
<evidence type="ECO:0000256" key="1">
    <source>
        <dbReference type="SAM" id="MobiDB-lite"/>
    </source>
</evidence>
<dbReference type="EMBL" id="PYGA01000009">
    <property type="protein sequence ID" value="PSK97153.1"/>
    <property type="molecule type" value="Genomic_DNA"/>
</dbReference>
<sequence>MTTFTVLVADPSPDTGPAQGSGSRSGIRAAAVRAARAVSPGLAAAPSHIPAPIPTSASTSTLAEPQVVDLAELGPALLTSDPSERGAVAAALDLVSGSDFLLIATPQVHGGYTGLLKVFLDRLPELGLAQTVALPMAVVDDLRNGRNVEEDLRVVLSELGAWVLEPGLLLSRGELGEPHRVIGAWAEIAAPALREAVAIAA</sequence>
<reference evidence="3 4" key="1">
    <citation type="submission" date="2018-03" db="EMBL/GenBank/DDBJ databases">
        <title>Genomic Encyclopedia of Archaeal and Bacterial Type Strains, Phase II (KMG-II): from individual species to whole genera.</title>
        <authorList>
            <person name="Goeker M."/>
        </authorList>
    </citation>
    <scope>NUCLEOTIDE SEQUENCE [LARGE SCALE GENOMIC DNA]</scope>
    <source>
        <strain evidence="3 4">DSM 45312</strain>
    </source>
</reference>
<comment type="caution">
    <text evidence="3">The sequence shown here is derived from an EMBL/GenBank/DDBJ whole genome shotgun (WGS) entry which is preliminary data.</text>
</comment>